<feature type="compositionally biased region" description="Low complexity" evidence="2">
    <location>
        <begin position="1138"/>
        <end position="1154"/>
    </location>
</feature>
<evidence type="ECO:0000256" key="2">
    <source>
        <dbReference type="SAM" id="MobiDB-lite"/>
    </source>
</evidence>
<feature type="domain" description="DUF4455" evidence="3">
    <location>
        <begin position="130"/>
        <end position="425"/>
    </location>
</feature>
<proteinExistence type="predicted"/>
<feature type="compositionally biased region" description="Basic and acidic residues" evidence="2">
    <location>
        <begin position="1210"/>
        <end position="1233"/>
    </location>
</feature>
<sequence>MAATGGYDDDGESSSGDELSVVEPTGVSSRSGRGAAGGTRAPRALMASLRKPRKSFKNLERDYGAQAEVRAPDGHVIRPSDFALLRADPASEARRAAAAAADEVKSLGHRHDLPAPASQKGGAGIRSMQARRKADHDAAVAAWLVKQREFYDQAEDDVLEAGRALRQQLAELDDEVETRLAALEDPTQAIAMCRQDVTACWAAVEGLEERRVARAEDFKAFLTELENRRCEELGAELRALTSRLSSVGHAQPGAVERIVAKEAADVNALALKNRTDAADIGAKLLATAALSRAANLRRWEAAQQAWRVLRHDDAMERVRERLNSPEFVDPPARVQAAARLREAQGRVHEQVLLPALRRLAALRPPQLTEEAVAEVRAQLEAAADAEAAAAADGFRGIQAAQAAASQAADEARDALRLELHGFAALAPASGLREVAEAINDEVLSAPENEALWRRGGGLQREVALLASRAASDEVVFAMHLQAAAERAELLVASLTLGDVLAEQGKAADREALAATADKMRTARRTELPGLVARLQTQTARLASATGLEPVVSAELAACAEALAELCEACYEALVANRLEVPAALRAVATGEGLAAGAGGEGAGDGSSAAGGGAAGGAATARHRSGSTGASVAHRSVGRRGGRAASVGRRSQASGAGKSAKSGRSRRSRASGGAGAGSIADDARSTVIGQTLPMAELRALQRRVGMLVVACELPIDAQAVLRDALQALRKQAVANTAVDAAIAEGLLPVIRRREAEGAALLDRIAAFLERQSRALDAASVNLCRFWSRLARADIRHATRETAVDDGAADDLNEALDAFEEAHAAREADFERLAKLCRQSPDEDALAERFANVQAALTAVEEGYRAYHEQVTTRSREHPVAVGANVRRHRRALCQLFGLRFPDADRIDGVPRNGAREAAAADASAEEKEADEGGEHAEGDPAAGATRSGAGAGAGDGPSGTAGQDTAAAAGAAAGGAGPPAGGPPGLTPLGAELLELVALDPQDGVSPRSVRPGARDEAALLMEEEGPTPSCTLEEAEVRGWKLVAVPAGDAGAAAGERSSEEGKGADDDGAAGAGSGAGAGGAQGATYAEEVPVADLAAALVVTRRETEAEMQARRRAEEEEAGGAAARRAKEEEEEAAAAAAAAEAEAAAASKAGGKGAKGGKTPAKPAKGKAGGAKGPKGGKKGAAAAEEEAEAKQWPRPADEEEELEWEVRARAGMEREDEEAAARRDHEAATAVYSAGVEDDRGVPLSPGGEPMALYCEANADVAAGWVADIRQALLGAFQRQAQARRVQAAELCEDRVSLFTAELTERVRLHWPRQARAETELRAPREAELLAHAQRLERHCRAWREKADRQAKAFDGEAEAARQHTAAFVARLAELQSSLPAQASLAALQGQQSRAKAMLVAYETEAEGWRARLAGYAAAEPRRLTALNREFMRTCTRFAEGGEYDDAEVRDVAAALAQAEKELAADVARRRADAEAVTAAQREAKEGLAAFEQAFADSLRALSMREGLGKRFGAPRRQCTERLRTLLGWSDEEERRIVARLDELEALTEEGSAAGRTLREREVAAFQEAEARRRAGGPDASHEVTNEAMAAAQAAAEAAEAAAARGEGVSAMLAEATTAPPRAGFAAGEDEEEDEATVRLMARGATLQAARGRATAFVRRMRKQARAAAGEGDGDSTEDEDEDDAEDGDDGGGGDEEEAEGAAAGDDGAVAAGAGARSGPRLEAPPKALDALALRDPAAPLFAGGSSAAAGAAPSLSARLRFCMLCIHEALLRRARVLEALKEETRPFDDCADLTLSDEPPRGGGRSKAADAEAEAEAAAAAAAAAAPKGAKAGKSTGKGKGKADAAAAAAAAKAAEEEAAAADAADAAASPPLRAQVQEALAACREATRRLFDEEGEPLAEGEAGLPQSLRDYLEREELRCESARVDACRRLRDLVQRLWRVMAEAPAAAVADVASRAARYSDDAAGWARRRFRSAARALVDVRKAHTARLVPSLADPNKAAELDELDREERRRCEEHAAMVATGRARELLARRIGGELLRRRAVHCAAWCLRVSDAMLIAEDLAALPGDEEEAPTKLGLRRLRKQLRRDKAESAAAAEEAARLAAAAEEEAAATGKGAKAKPAAKGGKKGAAGAAAEEDAAREAAEKAAKAAAAERALAEAGAMLPPEGPGTAVDGAGVPTRAYKRRRWAVLSPRPESLLALPASQEWGSAAQAEAEERARVLLPAGAAAGEAAVSRYSECSRHVMRTRDAAWRAFGEGCRAVSGTTDRWYTGLFESVVRWEAHWASLAASLRAEANKAQGLDEPDETA</sequence>
<comment type="caution">
    <text evidence="5">The sequence shown here is derived from an EMBL/GenBank/DDBJ whole genome shotgun (WGS) entry which is preliminary data.</text>
</comment>
<accession>A0A5A8EHW5</accession>
<feature type="domain" description="DUF4455" evidence="3">
    <location>
        <begin position="725"/>
        <end position="898"/>
    </location>
</feature>
<feature type="compositionally biased region" description="Low complexity" evidence="2">
    <location>
        <begin position="28"/>
        <end position="44"/>
    </location>
</feature>
<evidence type="ECO:0000313" key="6">
    <source>
        <dbReference type="Proteomes" id="UP000322899"/>
    </source>
</evidence>
<feature type="compositionally biased region" description="Gly residues" evidence="2">
    <location>
        <begin position="948"/>
        <end position="958"/>
    </location>
</feature>
<feature type="region of interest" description="Disordered" evidence="2">
    <location>
        <begin position="1668"/>
        <end position="1729"/>
    </location>
</feature>
<evidence type="ECO:0000259" key="4">
    <source>
        <dbReference type="Pfam" id="PF14644"/>
    </source>
</evidence>
<dbReference type="EMBL" id="VLTO01000005">
    <property type="protein sequence ID" value="KAA0177209.1"/>
    <property type="molecule type" value="Genomic_DNA"/>
</dbReference>
<feature type="compositionally biased region" description="Low complexity" evidence="2">
    <location>
        <begin position="642"/>
        <end position="659"/>
    </location>
</feature>
<feature type="region of interest" description="Disordered" evidence="2">
    <location>
        <begin position="97"/>
        <end position="131"/>
    </location>
</feature>
<feature type="compositionally biased region" description="Low complexity" evidence="2">
    <location>
        <begin position="959"/>
        <end position="970"/>
    </location>
</feature>
<feature type="region of interest" description="Disordered" evidence="2">
    <location>
        <begin position="1111"/>
        <end position="1240"/>
    </location>
</feature>
<feature type="compositionally biased region" description="Gly residues" evidence="2">
    <location>
        <begin position="1071"/>
        <end position="1083"/>
    </location>
</feature>
<dbReference type="Proteomes" id="UP000322899">
    <property type="component" value="Unassembled WGS sequence"/>
</dbReference>
<feature type="compositionally biased region" description="Basic and acidic residues" evidence="2">
    <location>
        <begin position="1057"/>
        <end position="1066"/>
    </location>
</feature>
<gene>
    <name evidence="5" type="ORF">FNF27_01538</name>
</gene>
<dbReference type="InterPro" id="IPR028089">
    <property type="entry name" value="DUF4455"/>
</dbReference>
<feature type="region of interest" description="Disordered" evidence="2">
    <location>
        <begin position="903"/>
        <end position="987"/>
    </location>
</feature>
<dbReference type="PANTHER" id="PTHR21444:SF14">
    <property type="entry name" value="COILED-COIL DOMAIN-CONTAINING PROTEIN 180"/>
    <property type="match status" value="1"/>
</dbReference>
<feature type="compositionally biased region" description="Basic and acidic residues" evidence="2">
    <location>
        <begin position="102"/>
        <end position="113"/>
    </location>
</feature>
<reference evidence="5 6" key="1">
    <citation type="submission" date="2019-07" db="EMBL/GenBank/DDBJ databases">
        <title>Genomes of Cafeteria roenbergensis.</title>
        <authorList>
            <person name="Fischer M.G."/>
            <person name="Hackl T."/>
            <person name="Roman M."/>
        </authorList>
    </citation>
    <scope>NUCLEOTIDE SEQUENCE [LARGE SCALE GENOMIC DNA]</scope>
    <source>
        <strain evidence="5 6">E4-10P</strain>
    </source>
</reference>
<evidence type="ECO:0000259" key="3">
    <source>
        <dbReference type="Pfam" id="PF14643"/>
    </source>
</evidence>
<feature type="region of interest" description="Disordered" evidence="2">
    <location>
        <begin position="1"/>
        <end position="61"/>
    </location>
</feature>
<evidence type="ECO:0000256" key="1">
    <source>
        <dbReference type="SAM" id="Coils"/>
    </source>
</evidence>
<dbReference type="OrthoDB" id="431588at2759"/>
<name>A0A5A8EHW5_CAFRO</name>
<feature type="compositionally biased region" description="Gly residues" evidence="2">
    <location>
        <begin position="595"/>
        <end position="615"/>
    </location>
</feature>
<feature type="region of interest" description="Disordered" evidence="2">
    <location>
        <begin position="1797"/>
        <end position="1819"/>
    </location>
</feature>
<dbReference type="Pfam" id="PF14643">
    <property type="entry name" value="DUF4455"/>
    <property type="match status" value="2"/>
</dbReference>
<feature type="compositionally biased region" description="Basic and acidic residues" evidence="2">
    <location>
        <begin position="923"/>
        <end position="937"/>
    </location>
</feature>
<dbReference type="InterPro" id="IPR027914">
    <property type="entry name" value="DUF4456"/>
</dbReference>
<feature type="domain" description="DUF4456" evidence="4">
    <location>
        <begin position="1929"/>
        <end position="2092"/>
    </location>
</feature>
<evidence type="ECO:0008006" key="7">
    <source>
        <dbReference type="Google" id="ProtNLM"/>
    </source>
</evidence>
<feature type="compositionally biased region" description="Low complexity" evidence="2">
    <location>
        <begin position="938"/>
        <end position="947"/>
    </location>
</feature>
<protein>
    <recommendedName>
        <fullName evidence="7">DUF4455 domain-containing protein</fullName>
    </recommendedName>
</protein>
<organism evidence="5 6">
    <name type="scientific">Cafeteria roenbergensis</name>
    <name type="common">Marine flagellate</name>
    <dbReference type="NCBI Taxonomy" id="33653"/>
    <lineage>
        <taxon>Eukaryota</taxon>
        <taxon>Sar</taxon>
        <taxon>Stramenopiles</taxon>
        <taxon>Bigyra</taxon>
        <taxon>Opalozoa</taxon>
        <taxon>Bicosoecida</taxon>
        <taxon>Cafeteriaceae</taxon>
        <taxon>Cafeteria</taxon>
    </lineage>
</organism>
<dbReference type="PANTHER" id="PTHR21444">
    <property type="entry name" value="COILED-COIL DOMAIN-CONTAINING PROTEIN 180"/>
    <property type="match status" value="1"/>
</dbReference>
<feature type="region of interest" description="Disordered" evidence="2">
    <location>
        <begin position="595"/>
        <end position="678"/>
    </location>
</feature>
<dbReference type="Pfam" id="PF14644">
    <property type="entry name" value="DUF4456"/>
    <property type="match status" value="1"/>
</dbReference>
<keyword evidence="1" id="KW-0175">Coiled coil</keyword>
<feature type="compositionally biased region" description="Acidic residues" evidence="2">
    <location>
        <begin position="1678"/>
        <end position="1706"/>
    </location>
</feature>
<feature type="coiled-coil region" evidence="1">
    <location>
        <begin position="2087"/>
        <end position="2118"/>
    </location>
</feature>
<feature type="region of interest" description="Disordered" evidence="2">
    <location>
        <begin position="1051"/>
        <end position="1083"/>
    </location>
</feature>
<feature type="compositionally biased region" description="Low complexity" evidence="2">
    <location>
        <begin position="1707"/>
        <end position="1721"/>
    </location>
</feature>
<evidence type="ECO:0000313" key="5">
    <source>
        <dbReference type="EMBL" id="KAA0177209.1"/>
    </source>
</evidence>